<accession>A0A6L3WAC6</accession>
<proteinExistence type="predicted"/>
<reference evidence="4 5" key="1">
    <citation type="submission" date="2019-09" db="EMBL/GenBank/DDBJ databases">
        <title>Actinomadura physcomitrii sp. nov., a novel actinomycete isolated from moss [Physcomitrium sphaericum (Ludw) Fuernr].</title>
        <authorList>
            <person name="Liu C."/>
            <person name="Zhuang X."/>
        </authorList>
    </citation>
    <scope>NUCLEOTIDE SEQUENCE [LARGE SCALE GENOMIC DNA]</scope>
    <source>
        <strain evidence="4 5">CYP1-1B</strain>
    </source>
</reference>
<dbReference type="Proteomes" id="UP000483004">
    <property type="component" value="Unassembled WGS sequence"/>
</dbReference>
<dbReference type="InterPro" id="IPR037523">
    <property type="entry name" value="VOC_core"/>
</dbReference>
<dbReference type="InterPro" id="IPR029068">
    <property type="entry name" value="Glyas_Bleomycin-R_OHBP_Dase"/>
</dbReference>
<dbReference type="GO" id="GO:0004493">
    <property type="term" value="F:methylmalonyl-CoA epimerase activity"/>
    <property type="evidence" value="ECO:0007669"/>
    <property type="project" value="TreeGrafter"/>
</dbReference>
<keyword evidence="5" id="KW-1185">Reference proteome</keyword>
<gene>
    <name evidence="4" type="ORF">F9B16_01140</name>
</gene>
<evidence type="ECO:0000256" key="1">
    <source>
        <dbReference type="ARBA" id="ARBA00022723"/>
    </source>
</evidence>
<feature type="region of interest" description="Disordered" evidence="2">
    <location>
        <begin position="1"/>
        <end position="32"/>
    </location>
</feature>
<keyword evidence="1" id="KW-0479">Metal-binding</keyword>
<name>A0A6L3WAC6_9ACTN</name>
<evidence type="ECO:0000313" key="4">
    <source>
        <dbReference type="EMBL" id="KAB2390521.1"/>
    </source>
</evidence>
<dbReference type="GO" id="GO:0046872">
    <property type="term" value="F:metal ion binding"/>
    <property type="evidence" value="ECO:0007669"/>
    <property type="project" value="UniProtKB-KW"/>
</dbReference>
<organism evidence="4 5">
    <name type="scientific">Actinomadura montaniterrae</name>
    <dbReference type="NCBI Taxonomy" id="1803903"/>
    <lineage>
        <taxon>Bacteria</taxon>
        <taxon>Bacillati</taxon>
        <taxon>Actinomycetota</taxon>
        <taxon>Actinomycetes</taxon>
        <taxon>Streptosporangiales</taxon>
        <taxon>Thermomonosporaceae</taxon>
        <taxon>Actinomadura</taxon>
    </lineage>
</organism>
<feature type="domain" description="VOC" evidence="3">
    <location>
        <begin position="36"/>
        <end position="175"/>
    </location>
</feature>
<evidence type="ECO:0000259" key="3">
    <source>
        <dbReference type="PROSITE" id="PS51819"/>
    </source>
</evidence>
<protein>
    <submittedName>
        <fullName evidence="4">VOC family protein</fullName>
    </submittedName>
</protein>
<evidence type="ECO:0000256" key="2">
    <source>
        <dbReference type="SAM" id="MobiDB-lite"/>
    </source>
</evidence>
<dbReference type="OrthoDB" id="7187210at2"/>
<dbReference type="Pfam" id="PF13669">
    <property type="entry name" value="Glyoxalase_4"/>
    <property type="match status" value="1"/>
</dbReference>
<dbReference type="Gene3D" id="3.10.180.10">
    <property type="entry name" value="2,3-Dihydroxybiphenyl 1,2-Dioxygenase, domain 1"/>
    <property type="match status" value="1"/>
</dbReference>
<dbReference type="EMBL" id="WBMR01000001">
    <property type="protein sequence ID" value="KAB2390521.1"/>
    <property type="molecule type" value="Genomic_DNA"/>
</dbReference>
<dbReference type="PANTHER" id="PTHR43048">
    <property type="entry name" value="METHYLMALONYL-COA EPIMERASE"/>
    <property type="match status" value="1"/>
</dbReference>
<dbReference type="CDD" id="cd08353">
    <property type="entry name" value="VOC_like"/>
    <property type="match status" value="1"/>
</dbReference>
<dbReference type="PANTHER" id="PTHR43048:SF5">
    <property type="entry name" value="BLR5325 PROTEIN"/>
    <property type="match status" value="1"/>
</dbReference>
<dbReference type="PROSITE" id="PS51819">
    <property type="entry name" value="VOC"/>
    <property type="match status" value="1"/>
</dbReference>
<dbReference type="SUPFAM" id="SSF54593">
    <property type="entry name" value="Glyoxalase/Bleomycin resistance protein/Dihydroxybiphenyl dioxygenase"/>
    <property type="match status" value="1"/>
</dbReference>
<sequence>MDDGTAPRASDPPHVDQASSGQAPDPAARPGSRIRRFDHVGITVADLAAAAEFFVRLGLEAQGDPMAVEGEFLDTVIGIPDARTHIVMLAAPDGGTTLELSSFDRPDHRPGTPDAMANELGLRNVAFEVDDLDATLDQLAADGYGLVGGVGQHEQSWRMAYVRGPEGIIVSLAQRVS</sequence>
<dbReference type="InterPro" id="IPR051785">
    <property type="entry name" value="MMCE/EMCE_epimerase"/>
</dbReference>
<evidence type="ECO:0000313" key="5">
    <source>
        <dbReference type="Proteomes" id="UP000483004"/>
    </source>
</evidence>
<dbReference type="AlphaFoldDB" id="A0A6L3WAC6"/>
<dbReference type="GO" id="GO:0046491">
    <property type="term" value="P:L-methylmalonyl-CoA metabolic process"/>
    <property type="evidence" value="ECO:0007669"/>
    <property type="project" value="TreeGrafter"/>
</dbReference>
<comment type="caution">
    <text evidence="4">The sequence shown here is derived from an EMBL/GenBank/DDBJ whole genome shotgun (WGS) entry which is preliminary data.</text>
</comment>